<dbReference type="Pfam" id="PF01553">
    <property type="entry name" value="Acyltransferase"/>
    <property type="match status" value="1"/>
</dbReference>
<feature type="transmembrane region" description="Helical" evidence="1">
    <location>
        <begin position="379"/>
        <end position="401"/>
    </location>
</feature>
<dbReference type="GO" id="GO:0016746">
    <property type="term" value="F:acyltransferase activity"/>
    <property type="evidence" value="ECO:0007669"/>
    <property type="project" value="UniProtKB-KW"/>
</dbReference>
<keyword evidence="1" id="KW-1133">Transmembrane helix</keyword>
<proteinExistence type="predicted"/>
<dbReference type="CDD" id="cd07992">
    <property type="entry name" value="LPLAT_AAK14816-like"/>
    <property type="match status" value="1"/>
</dbReference>
<gene>
    <name evidence="3" type="ORF">ACFSRY_02800</name>
</gene>
<dbReference type="SUPFAM" id="SSF69593">
    <property type="entry name" value="Glycerol-3-phosphate (1)-acyltransferase"/>
    <property type="match status" value="1"/>
</dbReference>
<dbReference type="SMART" id="SM00563">
    <property type="entry name" value="PlsC"/>
    <property type="match status" value="1"/>
</dbReference>
<dbReference type="EMBL" id="JBHULU010000003">
    <property type="protein sequence ID" value="MFD2512786.1"/>
    <property type="molecule type" value="Genomic_DNA"/>
</dbReference>
<dbReference type="EC" id="2.3.1.-" evidence="3"/>
<dbReference type="Proteomes" id="UP001597544">
    <property type="component" value="Unassembled WGS sequence"/>
</dbReference>
<keyword evidence="3" id="KW-0012">Acyltransferase</keyword>
<reference evidence="4" key="1">
    <citation type="journal article" date="2019" name="Int. J. Syst. Evol. Microbiol.">
        <title>The Global Catalogue of Microorganisms (GCM) 10K type strain sequencing project: providing services to taxonomists for standard genome sequencing and annotation.</title>
        <authorList>
            <consortium name="The Broad Institute Genomics Platform"/>
            <consortium name="The Broad Institute Genome Sequencing Center for Infectious Disease"/>
            <person name="Wu L."/>
            <person name="Ma J."/>
        </authorList>
    </citation>
    <scope>NUCLEOTIDE SEQUENCE [LARGE SCALE GENOMIC DNA]</scope>
    <source>
        <strain evidence="4">KCTC 42498</strain>
    </source>
</reference>
<organism evidence="3 4">
    <name type="scientific">Pontibacter locisalis</name>
    <dbReference type="NCBI Taxonomy" id="1719035"/>
    <lineage>
        <taxon>Bacteria</taxon>
        <taxon>Pseudomonadati</taxon>
        <taxon>Bacteroidota</taxon>
        <taxon>Cytophagia</taxon>
        <taxon>Cytophagales</taxon>
        <taxon>Hymenobacteraceae</taxon>
        <taxon>Pontibacter</taxon>
    </lineage>
</organism>
<keyword evidence="1" id="KW-0812">Transmembrane</keyword>
<keyword evidence="3" id="KW-0808">Transferase</keyword>
<keyword evidence="4" id="KW-1185">Reference proteome</keyword>
<feature type="transmembrane region" description="Helical" evidence="1">
    <location>
        <begin position="307"/>
        <end position="329"/>
    </location>
</feature>
<protein>
    <submittedName>
        <fullName evidence="3">Lysophospholipid acyltransferase family protein</fullName>
        <ecNumber evidence="3">2.3.1.-</ecNumber>
    </submittedName>
</protein>
<dbReference type="InterPro" id="IPR002123">
    <property type="entry name" value="Plipid/glycerol_acylTrfase"/>
</dbReference>
<evidence type="ECO:0000313" key="3">
    <source>
        <dbReference type="EMBL" id="MFD2512786.1"/>
    </source>
</evidence>
<name>A0ABW5IGK1_9BACT</name>
<dbReference type="InterPro" id="IPR052744">
    <property type="entry name" value="GPAT/DAPAT"/>
</dbReference>
<dbReference type="PANTHER" id="PTHR31605:SF0">
    <property type="entry name" value="GLYCEROL-3-PHOSPHATE O-ACYLTRANSFERASE 1"/>
    <property type="match status" value="1"/>
</dbReference>
<evidence type="ECO:0000313" key="4">
    <source>
        <dbReference type="Proteomes" id="UP001597544"/>
    </source>
</evidence>
<evidence type="ECO:0000256" key="1">
    <source>
        <dbReference type="SAM" id="Phobius"/>
    </source>
</evidence>
<keyword evidence="1" id="KW-0472">Membrane</keyword>
<comment type="caution">
    <text evidence="3">The sequence shown here is derived from an EMBL/GenBank/DDBJ whole genome shotgun (WGS) entry which is preliminary data.</text>
</comment>
<feature type="transmembrane region" description="Helical" evidence="1">
    <location>
        <begin position="349"/>
        <end position="372"/>
    </location>
</feature>
<feature type="domain" description="Phospholipid/glycerol acyltransferase" evidence="2">
    <location>
        <begin position="35"/>
        <end position="163"/>
    </location>
</feature>
<accession>A0ABW5IGK1</accession>
<sequence length="453" mass="52148">MLYALLKFIYKAGLWVFFRKFEVSNRHLIPDQGPLLVVSNHPNTFMDPIVTASLLRQPVFFIAKSTVFGSSFQNWMLRQMHLIPIHRKEDKPDQVVSNEEAFAASFQALEQGRTLLIFPEGNSFNQRRLRKIKTGTARIALGAEAAQPQPIGVKILPVGLNYSDATRFRSDILVNIGEPIAVADYLNAYKQDNQEAVIALTEEIRSRMERLIIHTLTDEEDTLARQVETLYKGKLAAVAPASASAHEHDFILTKAIVKSITHFSQTAPDRVATLKRAISDYMLQLERLRLQDAVLGKSRDTIVRKSVLGLLYLVLGMPVYLYGLIHNYIPYIIPSKVARAVTKEEEWYAPIMLTVGIFSFPLFYALEGWLVWKLFTPDFLLFMLYLLSLPVSGFFTLRYWIKALHTQEHWLLLKLFFKRQDVVEQLQQKRELIIAELEQARQDYLHEREQTPQ</sequence>
<dbReference type="PANTHER" id="PTHR31605">
    <property type="entry name" value="GLYCEROL-3-PHOSPHATE O-ACYLTRANSFERASE 1"/>
    <property type="match status" value="1"/>
</dbReference>
<dbReference type="RefSeq" id="WP_377503248.1">
    <property type="nucleotide sequence ID" value="NZ_JBHULU010000003.1"/>
</dbReference>
<evidence type="ECO:0000259" key="2">
    <source>
        <dbReference type="SMART" id="SM00563"/>
    </source>
</evidence>